<name>A0ABY4DZA1_9NEIS</name>
<organism evidence="1 2">
    <name type="scientific">Vitreoscilla massiliensis</name>
    <dbReference type="NCBI Taxonomy" id="1689272"/>
    <lineage>
        <taxon>Bacteria</taxon>
        <taxon>Pseudomonadati</taxon>
        <taxon>Pseudomonadota</taxon>
        <taxon>Betaproteobacteria</taxon>
        <taxon>Neisseriales</taxon>
        <taxon>Neisseriaceae</taxon>
        <taxon>Vitreoscilla</taxon>
    </lineage>
</organism>
<reference evidence="1 2" key="1">
    <citation type="journal article" date="2022" name="Res Sq">
        <title>Evolution of multicellular longitudinally dividing oral cavity symbionts (Neisseriaceae).</title>
        <authorList>
            <person name="Nyongesa S."/>
            <person name="Weber P."/>
            <person name="Bernet E."/>
            <person name="Pullido F."/>
            <person name="Nieckarz M."/>
            <person name="Delaby M."/>
            <person name="Nieves C."/>
            <person name="Viehboeck T."/>
            <person name="Krause N."/>
            <person name="Rivera-Millot A."/>
            <person name="Nakamura A."/>
            <person name="Vischer N."/>
            <person name="VanNieuwenhze M."/>
            <person name="Brun Y."/>
            <person name="Cava F."/>
            <person name="Bulgheresi S."/>
            <person name="Veyrier F."/>
        </authorList>
    </citation>
    <scope>NUCLEOTIDE SEQUENCE [LARGE SCALE GENOMIC DNA]</scope>
    <source>
        <strain evidence="1 2">SN4</strain>
    </source>
</reference>
<dbReference type="EMBL" id="CP091511">
    <property type="protein sequence ID" value="UOO88637.1"/>
    <property type="molecule type" value="Genomic_DNA"/>
</dbReference>
<sequence length="140" mass="16107">MLTLTSLRIEYHDDELDCNALNFVLPEGYFSLQRSLFIDAEDDPIFALPYFMLVSPELGEDGNYNSINEIKVHMDRLQLAFAQPILSEHHNVCVILPAALDEPLLDFLVNHLFLGEAVVYGNDVPSAWHRQQTEFQEWLD</sequence>
<evidence type="ECO:0008006" key="3">
    <source>
        <dbReference type="Google" id="ProtNLM"/>
    </source>
</evidence>
<evidence type="ECO:0000313" key="2">
    <source>
        <dbReference type="Proteomes" id="UP000832011"/>
    </source>
</evidence>
<dbReference type="RefSeq" id="WP_058357674.1">
    <property type="nucleotide sequence ID" value="NZ_CABKVG010000010.1"/>
</dbReference>
<gene>
    <name evidence="1" type="ORF">LVJ82_14365</name>
</gene>
<proteinExistence type="predicted"/>
<keyword evidence="2" id="KW-1185">Reference proteome</keyword>
<dbReference type="Proteomes" id="UP000832011">
    <property type="component" value="Chromosome"/>
</dbReference>
<protein>
    <recommendedName>
        <fullName evidence="3">DUF695 domain-containing protein</fullName>
    </recommendedName>
</protein>
<evidence type="ECO:0000313" key="1">
    <source>
        <dbReference type="EMBL" id="UOO88637.1"/>
    </source>
</evidence>
<accession>A0ABY4DZA1</accession>